<dbReference type="Proteomes" id="UP000249447">
    <property type="component" value="Chromosome"/>
</dbReference>
<accession>A0A2U9TA10</accession>
<keyword evidence="3" id="KW-1185">Reference proteome</keyword>
<gene>
    <name evidence="2" type="ORF">C9I47_2558</name>
</gene>
<dbReference type="KEGG" id="lmb:C9I47_2558"/>
<dbReference type="Pfam" id="PF13761">
    <property type="entry name" value="DUF4166"/>
    <property type="match status" value="1"/>
</dbReference>
<reference evidence="2 3" key="1">
    <citation type="submission" date="2018-05" db="EMBL/GenBank/DDBJ databases">
        <title>The complete genome of Lysobacter maris HZ9B, a marine bacterium antagonistic against terrestrial plant pathogens.</title>
        <authorList>
            <person name="Zhang X.-Q."/>
        </authorList>
    </citation>
    <scope>NUCLEOTIDE SEQUENCE [LARGE SCALE GENOMIC DNA]</scope>
    <source>
        <strain evidence="2 3">HZ9B</strain>
    </source>
</reference>
<evidence type="ECO:0000259" key="1">
    <source>
        <dbReference type="Pfam" id="PF13761"/>
    </source>
</evidence>
<dbReference type="RefSeq" id="WP_111267276.1">
    <property type="nucleotide sequence ID" value="NZ_CP029843.1"/>
</dbReference>
<feature type="domain" description="DUF4166" evidence="1">
    <location>
        <begin position="17"/>
        <end position="173"/>
    </location>
</feature>
<protein>
    <recommendedName>
        <fullName evidence="1">DUF4166 domain-containing protein</fullName>
    </recommendedName>
</protein>
<evidence type="ECO:0000313" key="3">
    <source>
        <dbReference type="Proteomes" id="UP000249447"/>
    </source>
</evidence>
<name>A0A2U9TA10_9GAMM</name>
<dbReference type="InterPro" id="IPR025311">
    <property type="entry name" value="DUF4166"/>
</dbReference>
<sequence>MHPTVFQQVLRAPFFNLPESLRALHGIRGDGVWVGRATVERGRNPLAWLCAVATRLPPSMTDVRTRVEFSADGDREIWRRDFGGRKMVSTLYCRDGLLCERLGLVQFRFALHAWDGTIFWNVDGVRLLGLLPLPAGLFSGVQCREREREGRYEFEVEAKLPLIGRLIRYQGWLEPGGCLEPG</sequence>
<dbReference type="EMBL" id="CP029843">
    <property type="protein sequence ID" value="AWV08235.1"/>
    <property type="molecule type" value="Genomic_DNA"/>
</dbReference>
<organism evidence="2 3">
    <name type="scientific">Marilutibacter maris</name>
    <dbReference type="NCBI Taxonomy" id="1605891"/>
    <lineage>
        <taxon>Bacteria</taxon>
        <taxon>Pseudomonadati</taxon>
        <taxon>Pseudomonadota</taxon>
        <taxon>Gammaproteobacteria</taxon>
        <taxon>Lysobacterales</taxon>
        <taxon>Lysobacteraceae</taxon>
        <taxon>Marilutibacter</taxon>
    </lineage>
</organism>
<dbReference type="OrthoDB" id="528778at2"/>
<evidence type="ECO:0000313" key="2">
    <source>
        <dbReference type="EMBL" id="AWV08235.1"/>
    </source>
</evidence>
<proteinExistence type="predicted"/>
<dbReference type="AlphaFoldDB" id="A0A2U9TA10"/>